<proteinExistence type="predicted"/>
<dbReference type="AlphaFoldDB" id="F3QL14"/>
<evidence type="ECO:0000313" key="1">
    <source>
        <dbReference type="EMBL" id="EGG53847.1"/>
    </source>
</evidence>
<comment type="caution">
    <text evidence="1">The sequence shown here is derived from an EMBL/GenBank/DDBJ whole genome shotgun (WGS) entry which is preliminary data.</text>
</comment>
<sequence>MEEKTNRKYSFACCFKKEILQLVKDKIKEEEKLYCLEPDGDESFVEGVVGTFEKFFLLHRFCL</sequence>
<dbReference type="HOGENOM" id="CLU_2881799_0_0_4"/>
<dbReference type="Proteomes" id="UP000005156">
    <property type="component" value="Unassembled WGS sequence"/>
</dbReference>
<gene>
    <name evidence="1" type="ORF">HMPREF9439_01631</name>
</gene>
<name>F3QL14_9BURK</name>
<organism evidence="1 2">
    <name type="scientific">Parasutterella excrementihominis YIT 11859</name>
    <dbReference type="NCBI Taxonomy" id="762966"/>
    <lineage>
        <taxon>Bacteria</taxon>
        <taxon>Pseudomonadati</taxon>
        <taxon>Pseudomonadota</taxon>
        <taxon>Betaproteobacteria</taxon>
        <taxon>Burkholderiales</taxon>
        <taxon>Sutterellaceae</taxon>
        <taxon>Parasutterella</taxon>
    </lineage>
</organism>
<accession>F3QL14</accession>
<protein>
    <submittedName>
        <fullName evidence="1">Uncharacterized protein</fullName>
    </submittedName>
</protein>
<reference evidence="1 2" key="1">
    <citation type="submission" date="2011-02" db="EMBL/GenBank/DDBJ databases">
        <authorList>
            <person name="Weinstock G."/>
            <person name="Sodergren E."/>
            <person name="Clifton S."/>
            <person name="Fulton L."/>
            <person name="Fulton B."/>
            <person name="Courtney L."/>
            <person name="Fronick C."/>
            <person name="Harrison M."/>
            <person name="Strong C."/>
            <person name="Farmer C."/>
            <person name="Delahaunty K."/>
            <person name="Markovic C."/>
            <person name="Hall O."/>
            <person name="Minx P."/>
            <person name="Tomlinson C."/>
            <person name="Mitreva M."/>
            <person name="Hou S."/>
            <person name="Chen J."/>
            <person name="Wollam A."/>
            <person name="Pepin K.H."/>
            <person name="Johnson M."/>
            <person name="Bhonagiri V."/>
            <person name="Zhang X."/>
            <person name="Suruliraj S."/>
            <person name="Warren W."/>
            <person name="Chinwalla A."/>
            <person name="Mardis E.R."/>
            <person name="Wilson R.K."/>
        </authorList>
    </citation>
    <scope>NUCLEOTIDE SEQUENCE [LARGE SCALE GENOMIC DNA]</scope>
    <source>
        <strain evidence="1 2">YIT 11859</strain>
    </source>
</reference>
<dbReference type="EMBL" id="AFBP01000049">
    <property type="protein sequence ID" value="EGG53847.1"/>
    <property type="molecule type" value="Genomic_DNA"/>
</dbReference>
<evidence type="ECO:0000313" key="2">
    <source>
        <dbReference type="Proteomes" id="UP000005156"/>
    </source>
</evidence>
<keyword evidence="2" id="KW-1185">Reference proteome</keyword>